<feature type="domain" description="Helicase C-terminal" evidence="2">
    <location>
        <begin position="754"/>
        <end position="914"/>
    </location>
</feature>
<dbReference type="RefSeq" id="WP_143694141.1">
    <property type="nucleotide sequence ID" value="NZ_AP019799.1"/>
</dbReference>
<dbReference type="Pfam" id="PF00271">
    <property type="entry name" value="Helicase_C"/>
    <property type="match status" value="1"/>
</dbReference>
<dbReference type="EMBL" id="AP019799">
    <property type="protein sequence ID" value="BBL92027.1"/>
    <property type="molecule type" value="Genomic_DNA"/>
</dbReference>
<feature type="domain" description="Helicase ATP-binding" evidence="1">
    <location>
        <begin position="35"/>
        <end position="284"/>
    </location>
</feature>
<dbReference type="Pfam" id="PF04851">
    <property type="entry name" value="ResIII"/>
    <property type="match status" value="1"/>
</dbReference>
<gene>
    <name evidence="3" type="ORF">VroAM7_46800</name>
</gene>
<dbReference type="InterPro" id="IPR050742">
    <property type="entry name" value="Helicase_Restrict-Modif_Enz"/>
</dbReference>
<dbReference type="GO" id="GO:0005829">
    <property type="term" value="C:cytosol"/>
    <property type="evidence" value="ECO:0007669"/>
    <property type="project" value="TreeGrafter"/>
</dbReference>
<protein>
    <recommendedName>
        <fullName evidence="5">Helicase</fullName>
    </recommendedName>
</protein>
<dbReference type="GO" id="GO:0016787">
    <property type="term" value="F:hydrolase activity"/>
    <property type="evidence" value="ECO:0007669"/>
    <property type="project" value="InterPro"/>
</dbReference>
<organism evidence="3 4">
    <name type="scientific">Vibrio rotiferianus</name>
    <dbReference type="NCBI Taxonomy" id="190895"/>
    <lineage>
        <taxon>Bacteria</taxon>
        <taxon>Pseudomonadati</taxon>
        <taxon>Pseudomonadota</taxon>
        <taxon>Gammaproteobacteria</taxon>
        <taxon>Vibrionales</taxon>
        <taxon>Vibrionaceae</taxon>
        <taxon>Vibrio</taxon>
    </lineage>
</organism>
<evidence type="ECO:0008006" key="5">
    <source>
        <dbReference type="Google" id="ProtNLM"/>
    </source>
</evidence>
<evidence type="ECO:0000313" key="4">
    <source>
        <dbReference type="Proteomes" id="UP000315115"/>
    </source>
</evidence>
<dbReference type="GO" id="GO:0005524">
    <property type="term" value="F:ATP binding"/>
    <property type="evidence" value="ECO:0007669"/>
    <property type="project" value="InterPro"/>
</dbReference>
<dbReference type="Gene3D" id="3.40.50.300">
    <property type="entry name" value="P-loop containing nucleotide triphosphate hydrolases"/>
    <property type="match status" value="2"/>
</dbReference>
<dbReference type="Proteomes" id="UP000315115">
    <property type="component" value="Chromosome 2"/>
</dbReference>
<dbReference type="SMART" id="SM00487">
    <property type="entry name" value="DEXDc"/>
    <property type="match status" value="1"/>
</dbReference>
<name>A0A510IER9_9VIBR</name>
<sequence>MISVSSAQALIDFSAGLEERKPLAKLQIEGSVALYNILHKQKLAYLADEVGMGKTYVSLGTIALMRKKQPNLRVLYLLPKNNVRDKWVKDYKSFVEHNYLHDDLIVRSLDRSPAAPYVICPTLESLIREAALGNNQDIFICTSALSFALGNDEDSIKISLKKLKSIYSGNTDAIEELLQSVECLDDDIGGELSELKKQCKHLWARAINRIMPKFDLIVVDEAHNFKRGMSSSDRNQNLATILGTLNKGEQELVALTNKVLLLSATPYEYDFSELDNQFKLFGEYALSEIDNSVREALLPKYMVRRLNELDISGIKHTRNMYREEHRTGQLAQVEMHDGQKLFAALMQKRISEHLRENFAGKYQTGLLASFESYIPSTLTDREHATFDGDDEERKEDAKDDSVIGQLINSYQKEFNHMPPHPKMDWVVKQLHEQIYKYGKKQLIFVRRVASVSELKRKFEEHYDNDFIGEFIQNDAFVREMHRYYLTNKYNGLVDMDLESGEVEKTSEGECASDDFFAWFYRGRNAYIEKIIDEQKSLKNDGRWVTPHNFRQKVAQRSVMFELNWAKLLRQQSGKSYSNHHLRGYAEELELVDADTDDQKRFQVAQFCYLRCLISDISADKKLRQTASKLYKYLYHTNPPKISVTDREKLASALDSVTFFEQANDELNELFPIWGEEDFVHAILNQEDSLKQDRAIHLREILRMVIGYICRVDHPWIDLYSIRGEKNEQGYFVQMLKEQKQKEQKSELAFSSYNILRSITANIDLIIKLNFSDAYRKDHGDLMRYISSQIRNLQSSAGASGINSGDRSPLARRFRMPGYPMVLISTDVFQEGEDLHTFCDAVSHYGLSASPIALEQKVGRVDRIGSLAQRNISINCTNASDHFIQVRYPHIRESVEYIQVQQSASNLNQFIKNLHKINNDRQVLASDVSIDGQLSAIEPQITDYLESPFVADKHFSEECYFERLHTQSHLDSLKKLQSNIEDAYLNGERFEITSKGISATDGQNEFELRAARKSNELVLSATSEAKLDEDFGEIDLLNDLKTFSNCHMCRLLAKHDKTKLRYYRNVERLFTIEQVEFPYTHQSIEKEMEGSAANFESVDLSESLEEERANFLDYHPELRLMLKPNELVFGFEGSQRSQTVYTQQTDEYICFHTLAISPIKLMNKVAPHGELDQEMLLKYTVERNTIYDLVDFYVNSDEGISVRAFLSKSESTLEDWLRTAYRVAREGDRLEYLFSDEDIY</sequence>
<proteinExistence type="predicted"/>
<dbReference type="InterPro" id="IPR014001">
    <property type="entry name" value="Helicase_ATP-bd"/>
</dbReference>
<dbReference type="InterPro" id="IPR006935">
    <property type="entry name" value="Helicase/UvrB_N"/>
</dbReference>
<dbReference type="GO" id="GO:0003677">
    <property type="term" value="F:DNA binding"/>
    <property type="evidence" value="ECO:0007669"/>
    <property type="project" value="InterPro"/>
</dbReference>
<evidence type="ECO:0000259" key="2">
    <source>
        <dbReference type="PROSITE" id="PS51194"/>
    </source>
</evidence>
<dbReference type="PROSITE" id="PS51192">
    <property type="entry name" value="HELICASE_ATP_BIND_1"/>
    <property type="match status" value="1"/>
</dbReference>
<dbReference type="SUPFAM" id="SSF52540">
    <property type="entry name" value="P-loop containing nucleoside triphosphate hydrolases"/>
    <property type="match status" value="2"/>
</dbReference>
<dbReference type="PANTHER" id="PTHR47396">
    <property type="entry name" value="TYPE I RESTRICTION ENZYME ECOKI R PROTEIN"/>
    <property type="match status" value="1"/>
</dbReference>
<dbReference type="PANTHER" id="PTHR47396:SF1">
    <property type="entry name" value="ATP-DEPENDENT HELICASE IRC3-RELATED"/>
    <property type="match status" value="1"/>
</dbReference>
<dbReference type="InterPro" id="IPR027417">
    <property type="entry name" value="P-loop_NTPase"/>
</dbReference>
<dbReference type="InterPro" id="IPR001650">
    <property type="entry name" value="Helicase_C-like"/>
</dbReference>
<accession>A0A510IER9</accession>
<evidence type="ECO:0000259" key="1">
    <source>
        <dbReference type="PROSITE" id="PS51192"/>
    </source>
</evidence>
<evidence type="ECO:0000313" key="3">
    <source>
        <dbReference type="EMBL" id="BBL92027.1"/>
    </source>
</evidence>
<dbReference type="PROSITE" id="PS51194">
    <property type="entry name" value="HELICASE_CTER"/>
    <property type="match status" value="1"/>
</dbReference>
<reference evidence="4" key="1">
    <citation type="submission" date="2019-07" db="EMBL/GenBank/DDBJ databases">
        <title>Complete Genome Sequences of Vibrion rotiferianus strain AM7.</title>
        <authorList>
            <person name="Miyazaki K."/>
            <person name="Wiseschart A."/>
            <person name="Pootanakit K."/>
            <person name="Ishimori K."/>
            <person name="Kitahara K."/>
        </authorList>
    </citation>
    <scope>NUCLEOTIDE SEQUENCE [LARGE SCALE GENOMIC DNA]</scope>
    <source>
        <strain evidence="4">AM7</strain>
    </source>
</reference>
<dbReference type="AlphaFoldDB" id="A0A510IER9"/>